<feature type="transmembrane region" description="Helical" evidence="4">
    <location>
        <begin position="6"/>
        <end position="24"/>
    </location>
</feature>
<reference evidence="6 7" key="1">
    <citation type="submission" date="2016-12" db="EMBL/GenBank/DDBJ databases">
        <authorList>
            <person name="Song W.-J."/>
            <person name="Kurnit D.M."/>
        </authorList>
    </citation>
    <scope>NUCLEOTIDE SEQUENCE [LARGE SCALE GENOMIC DNA]</scope>
    <source>
        <strain evidence="6 7">CGB1038-1_S1</strain>
    </source>
</reference>
<protein>
    <submittedName>
        <fullName evidence="6">DNA mismatch repair protein MutS</fullName>
    </submittedName>
</protein>
<evidence type="ECO:0000313" key="7">
    <source>
        <dbReference type="Proteomes" id="UP000189299"/>
    </source>
</evidence>
<dbReference type="GO" id="GO:0030983">
    <property type="term" value="F:mismatched DNA binding"/>
    <property type="evidence" value="ECO:0007669"/>
    <property type="project" value="InterPro"/>
</dbReference>
<feature type="transmembrane region" description="Helical" evidence="4">
    <location>
        <begin position="157"/>
        <end position="177"/>
    </location>
</feature>
<accession>A0A1V2UG82</accession>
<dbReference type="InterPro" id="IPR045076">
    <property type="entry name" value="MutS"/>
</dbReference>
<keyword evidence="1" id="KW-0547">Nucleotide-binding</keyword>
<sequence>MSQTEFIMLLIVGIIGILIVLEINSRKKLRADIRYKWGKLPYQVRFDKEESLKEAWQTEKKFRTWDSEVDDLTWYDLDMFEVFETLNHTYSSVGSEALYQRLRNFDFGQDQRLEKLITFYQENPKLREEIEYRFARIGKKDRNFAKQYLADGKSKRIGHIGLFAFLGMLPLIGLGLFLLGQVIGIYLAIISVLFNTVYYLIKKQTLETELNSMSYLVSTISAAKKIATFATPLQAELQKNVQPLKEIPKFGFSFRVKNGSEAELFFDYLNMMFMLPFISYHFVISRLEKKTEQVIELWQLLGELEVAAAVLNYRTYMPYSCQPVFAEGGIMAEDTYHPLIAEAVVNPIDWQQNTLVTGSNASGKSTYVKSIAINCILAQTIQTALAESFTIQPGHVLTSMAIEDNLFEGDSYFVSEIKSIKRLLQQVETKERCYCFVDEILKGTNTIERIASSAAIVNWLSDYPSLAFVATHDIELTEILKKDCANVHFEEQVTPEKGISFDFKLKQGPAKTRNAIALLDVLKYPTAIVKEAQAEAAYFDQHRQWRVVE</sequence>
<dbReference type="GO" id="GO:0140664">
    <property type="term" value="F:ATP-dependent DNA damage sensor activity"/>
    <property type="evidence" value="ECO:0007669"/>
    <property type="project" value="InterPro"/>
</dbReference>
<dbReference type="GO" id="GO:0006298">
    <property type="term" value="P:mismatch repair"/>
    <property type="evidence" value="ECO:0007669"/>
    <property type="project" value="InterPro"/>
</dbReference>
<evidence type="ECO:0000313" key="6">
    <source>
        <dbReference type="EMBL" id="ONN42315.1"/>
    </source>
</evidence>
<dbReference type="GO" id="GO:0005524">
    <property type="term" value="F:ATP binding"/>
    <property type="evidence" value="ECO:0007669"/>
    <property type="project" value="UniProtKB-KW"/>
</dbReference>
<evidence type="ECO:0000256" key="1">
    <source>
        <dbReference type="ARBA" id="ARBA00022741"/>
    </source>
</evidence>
<evidence type="ECO:0000256" key="4">
    <source>
        <dbReference type="SAM" id="Phobius"/>
    </source>
</evidence>
<keyword evidence="3" id="KW-0238">DNA-binding</keyword>
<keyword evidence="4" id="KW-1133">Transmembrane helix</keyword>
<dbReference type="SMART" id="SM00534">
    <property type="entry name" value="MUTSac"/>
    <property type="match status" value="1"/>
</dbReference>
<dbReference type="GO" id="GO:0005829">
    <property type="term" value="C:cytosol"/>
    <property type="evidence" value="ECO:0007669"/>
    <property type="project" value="TreeGrafter"/>
</dbReference>
<dbReference type="PANTHER" id="PTHR11361">
    <property type="entry name" value="DNA MISMATCH REPAIR PROTEIN MUTS FAMILY MEMBER"/>
    <property type="match status" value="1"/>
</dbReference>
<dbReference type="Gene3D" id="3.40.50.300">
    <property type="entry name" value="P-loop containing nucleotide triphosphate hydrolases"/>
    <property type="match status" value="1"/>
</dbReference>
<gene>
    <name evidence="6" type="ORF">BTN92_10500</name>
</gene>
<keyword evidence="2" id="KW-0067">ATP-binding</keyword>
<evidence type="ECO:0000256" key="3">
    <source>
        <dbReference type="ARBA" id="ARBA00023125"/>
    </source>
</evidence>
<keyword evidence="4" id="KW-0472">Membrane</keyword>
<dbReference type="EMBL" id="MSTR01000010">
    <property type="protein sequence ID" value="ONN42315.1"/>
    <property type="molecule type" value="Genomic_DNA"/>
</dbReference>
<feature type="domain" description="DNA mismatch repair proteins mutS family" evidence="5">
    <location>
        <begin position="351"/>
        <end position="537"/>
    </location>
</feature>
<dbReference type="STRING" id="53346.A5802_002872"/>
<name>A0A1V2UG82_ENTMU</name>
<dbReference type="PANTHER" id="PTHR11361:SF152">
    <property type="entry name" value="DNA MISMATCH REPAIR PROTEIN"/>
    <property type="match status" value="1"/>
</dbReference>
<dbReference type="SUPFAM" id="SSF52540">
    <property type="entry name" value="P-loop containing nucleoside triphosphate hydrolases"/>
    <property type="match status" value="1"/>
</dbReference>
<comment type="caution">
    <text evidence="6">The sequence shown here is derived from an EMBL/GenBank/DDBJ whole genome shotgun (WGS) entry which is preliminary data.</text>
</comment>
<keyword evidence="4" id="KW-0812">Transmembrane</keyword>
<proteinExistence type="predicted"/>
<dbReference type="Proteomes" id="UP000189299">
    <property type="component" value="Unassembled WGS sequence"/>
</dbReference>
<evidence type="ECO:0000256" key="2">
    <source>
        <dbReference type="ARBA" id="ARBA00022840"/>
    </source>
</evidence>
<dbReference type="AlphaFoldDB" id="A0A1V2UG82"/>
<dbReference type="InterPro" id="IPR027417">
    <property type="entry name" value="P-loop_NTPase"/>
</dbReference>
<dbReference type="OrthoDB" id="9802448at2"/>
<dbReference type="InterPro" id="IPR000432">
    <property type="entry name" value="DNA_mismatch_repair_MutS_C"/>
</dbReference>
<evidence type="ECO:0000259" key="5">
    <source>
        <dbReference type="SMART" id="SM00534"/>
    </source>
</evidence>
<organism evidence="6 7">
    <name type="scientific">Enterococcus mundtii</name>
    <dbReference type="NCBI Taxonomy" id="53346"/>
    <lineage>
        <taxon>Bacteria</taxon>
        <taxon>Bacillati</taxon>
        <taxon>Bacillota</taxon>
        <taxon>Bacilli</taxon>
        <taxon>Lactobacillales</taxon>
        <taxon>Enterococcaceae</taxon>
        <taxon>Enterococcus</taxon>
    </lineage>
</organism>
<feature type="transmembrane region" description="Helical" evidence="4">
    <location>
        <begin position="264"/>
        <end position="283"/>
    </location>
</feature>
<dbReference type="Pfam" id="PF00488">
    <property type="entry name" value="MutS_V"/>
    <property type="match status" value="1"/>
</dbReference>
<dbReference type="RefSeq" id="WP_077151709.1">
    <property type="nucleotide sequence ID" value="NZ_CABMMO010000010.1"/>
</dbReference>
<feature type="transmembrane region" description="Helical" evidence="4">
    <location>
        <begin position="183"/>
        <end position="201"/>
    </location>
</feature>